<gene>
    <name evidence="6" type="ORF">O0V09_08630</name>
</gene>
<dbReference type="InterPro" id="IPR016161">
    <property type="entry name" value="Ald_DH/histidinol_DH"/>
</dbReference>
<dbReference type="Gene3D" id="3.40.605.10">
    <property type="entry name" value="Aldehyde Dehydrogenase, Chain A, domain 1"/>
    <property type="match status" value="1"/>
</dbReference>
<evidence type="ECO:0000256" key="2">
    <source>
        <dbReference type="ARBA" id="ARBA00023002"/>
    </source>
</evidence>
<dbReference type="FunFam" id="3.40.309.10:FF:000009">
    <property type="entry name" value="Aldehyde dehydrogenase A"/>
    <property type="match status" value="1"/>
</dbReference>
<dbReference type="Proteomes" id="UP001069090">
    <property type="component" value="Unassembled WGS sequence"/>
</dbReference>
<feature type="domain" description="Aldehyde dehydrogenase" evidence="5">
    <location>
        <begin position="30"/>
        <end position="481"/>
    </location>
</feature>
<dbReference type="InterPro" id="IPR029510">
    <property type="entry name" value="Ald_DH_CS_GLU"/>
</dbReference>
<dbReference type="Gene3D" id="3.40.309.10">
    <property type="entry name" value="Aldehyde Dehydrogenase, Chain A, domain 2"/>
    <property type="match status" value="1"/>
</dbReference>
<keyword evidence="7" id="KW-1185">Reference proteome</keyword>
<feature type="active site" evidence="3">
    <location>
        <position position="257"/>
    </location>
</feature>
<comment type="similarity">
    <text evidence="1 4">Belongs to the aldehyde dehydrogenase family.</text>
</comment>
<dbReference type="InterPro" id="IPR016162">
    <property type="entry name" value="Ald_DH_N"/>
</dbReference>
<dbReference type="EMBL" id="JAPTGG010000006">
    <property type="protein sequence ID" value="MCZ0865262.1"/>
    <property type="molecule type" value="Genomic_DNA"/>
</dbReference>
<proteinExistence type="inferred from homology"/>
<evidence type="ECO:0000313" key="7">
    <source>
        <dbReference type="Proteomes" id="UP001069090"/>
    </source>
</evidence>
<evidence type="ECO:0000256" key="1">
    <source>
        <dbReference type="ARBA" id="ARBA00009986"/>
    </source>
</evidence>
<accession>A0A9J6RKN4</accession>
<dbReference type="RefSeq" id="WP_258331409.1">
    <property type="nucleotide sequence ID" value="NZ_JAPTGG010000006.1"/>
</dbReference>
<dbReference type="GO" id="GO:0016620">
    <property type="term" value="F:oxidoreductase activity, acting on the aldehyde or oxo group of donors, NAD or NADP as acceptor"/>
    <property type="evidence" value="ECO:0007669"/>
    <property type="project" value="InterPro"/>
</dbReference>
<dbReference type="PANTHER" id="PTHR11699">
    <property type="entry name" value="ALDEHYDE DEHYDROGENASE-RELATED"/>
    <property type="match status" value="1"/>
</dbReference>
<dbReference type="AlphaFoldDB" id="A0A9J6RKN4"/>
<dbReference type="InterPro" id="IPR015590">
    <property type="entry name" value="Aldehyde_DH_dom"/>
</dbReference>
<dbReference type="InterPro" id="IPR016163">
    <property type="entry name" value="Ald_DH_C"/>
</dbReference>
<evidence type="ECO:0000259" key="5">
    <source>
        <dbReference type="Pfam" id="PF00171"/>
    </source>
</evidence>
<dbReference type="Pfam" id="PF00171">
    <property type="entry name" value="Aldedh"/>
    <property type="match status" value="1"/>
</dbReference>
<sequence length="505" mass="54196">MNNSEKRNGLIECAGKIFYNNALHDSVSDVRIPVINPATEEQVSEIVSPTEQEIDHVLKIANTAQKKWANTDAKTRAAYLHKIADSIEHANHQPVAEAMSLEMGKPYPEALGEIANVGPIFRYMAEMARDDGGHIAGTTQIGSFQYCRYEPLGVSVHIMPFNFPILLFAWTAAASLACGNAFVMKPAEATSISSLMFMDHFKVLPEGLAACLTGNASVGSHLVASDLTHAVAFTGSVAVGRKVNIACAEAMKPAVIEAGGNDAMIIAESADIEIAAAGSICAAFHLSGQVCTSAERFFVVDAIHDEFVEAFAKRAKALRIGHGLSKAEIGPVVNVAARDRIKNLVDKTVAQGATVVCGGKIPDGFDKGAYYEPTILTDVTPDMEIMNSEVFGPVAAICRVKDVDEAIAKANDSQFGLGACIFTNDFKEATKATEQLQTGMVWVNNPMIDNDALPFGGAKMSGLGRELGREGLNAFRQSKMVIQDADPIMHDWWYPYPDSAFHPDA</sequence>
<dbReference type="SUPFAM" id="SSF53720">
    <property type="entry name" value="ALDH-like"/>
    <property type="match status" value="1"/>
</dbReference>
<dbReference type="CDD" id="cd07078">
    <property type="entry name" value="ALDH"/>
    <property type="match status" value="1"/>
</dbReference>
<evidence type="ECO:0000256" key="4">
    <source>
        <dbReference type="RuleBase" id="RU003345"/>
    </source>
</evidence>
<dbReference type="PROSITE" id="PS00687">
    <property type="entry name" value="ALDEHYDE_DEHYDR_GLU"/>
    <property type="match status" value="1"/>
</dbReference>
<reference evidence="6 7" key="1">
    <citation type="submission" date="2022-12" db="EMBL/GenBank/DDBJ databases">
        <title>Dasania phycosphaerae sp. nov., isolated from particulate material of the south coast of Korea.</title>
        <authorList>
            <person name="Jiang Y."/>
        </authorList>
    </citation>
    <scope>NUCLEOTIDE SEQUENCE [LARGE SCALE GENOMIC DNA]</scope>
    <source>
        <strain evidence="6 7">GY-19</strain>
    </source>
</reference>
<evidence type="ECO:0000313" key="6">
    <source>
        <dbReference type="EMBL" id="MCZ0865262.1"/>
    </source>
</evidence>
<name>A0A9J6RKN4_9GAMM</name>
<keyword evidence="2 4" id="KW-0560">Oxidoreductase</keyword>
<evidence type="ECO:0000256" key="3">
    <source>
        <dbReference type="PROSITE-ProRule" id="PRU10007"/>
    </source>
</evidence>
<organism evidence="6 7">
    <name type="scientific">Dasania phycosphaerae</name>
    <dbReference type="NCBI Taxonomy" id="2950436"/>
    <lineage>
        <taxon>Bacteria</taxon>
        <taxon>Pseudomonadati</taxon>
        <taxon>Pseudomonadota</taxon>
        <taxon>Gammaproteobacteria</taxon>
        <taxon>Cellvibrionales</taxon>
        <taxon>Spongiibacteraceae</taxon>
        <taxon>Dasania</taxon>
    </lineage>
</organism>
<comment type="caution">
    <text evidence="6">The sequence shown here is derived from an EMBL/GenBank/DDBJ whole genome shotgun (WGS) entry which is preliminary data.</text>
</comment>
<protein>
    <submittedName>
        <fullName evidence="6">Aldehyde dehydrogenase family protein</fullName>
    </submittedName>
</protein>